<dbReference type="InterPro" id="IPR008271">
    <property type="entry name" value="Ser/Thr_kinase_AS"/>
</dbReference>
<dbReference type="PANTHER" id="PTHR24356:SF163">
    <property type="entry name" value="3-PHOSPHOINOSITIDE-DEPENDENT PROTEIN KINASE 1-RELATED"/>
    <property type="match status" value="1"/>
</dbReference>
<comment type="caution">
    <text evidence="13">The sequence shown here is derived from an EMBL/GenBank/DDBJ whole genome shotgun (WGS) entry which is preliminary data.</text>
</comment>
<dbReference type="CDD" id="cd05581">
    <property type="entry name" value="STKc_PDK1"/>
    <property type="match status" value="1"/>
</dbReference>
<feature type="region of interest" description="Disordered" evidence="11">
    <location>
        <begin position="924"/>
        <end position="987"/>
    </location>
</feature>
<feature type="compositionally biased region" description="Low complexity" evidence="11">
    <location>
        <begin position="579"/>
        <end position="593"/>
    </location>
</feature>
<dbReference type="InterPro" id="IPR000719">
    <property type="entry name" value="Prot_kinase_dom"/>
</dbReference>
<dbReference type="FunFam" id="1.10.510.10:FF:000534">
    <property type="entry name" value="Serine/threonine-protein kinase PKH2"/>
    <property type="match status" value="1"/>
</dbReference>
<dbReference type="InterPro" id="IPR039046">
    <property type="entry name" value="PDPK1"/>
</dbReference>
<dbReference type="VEuPathDB" id="FungiDB:GVI51_I07337"/>
<proteinExistence type="inferred from homology"/>
<comment type="catalytic activity">
    <reaction evidence="9">
        <text>L-seryl-[protein] + ATP = O-phospho-L-seryl-[protein] + ADP + H(+)</text>
        <dbReference type="Rhea" id="RHEA:17989"/>
        <dbReference type="Rhea" id="RHEA-COMP:9863"/>
        <dbReference type="Rhea" id="RHEA-COMP:11604"/>
        <dbReference type="ChEBI" id="CHEBI:15378"/>
        <dbReference type="ChEBI" id="CHEBI:29999"/>
        <dbReference type="ChEBI" id="CHEBI:30616"/>
        <dbReference type="ChEBI" id="CHEBI:83421"/>
        <dbReference type="ChEBI" id="CHEBI:456216"/>
        <dbReference type="EC" id="2.7.11.1"/>
    </reaction>
</comment>
<dbReference type="GO" id="GO:0004674">
    <property type="term" value="F:protein serine/threonine kinase activity"/>
    <property type="evidence" value="ECO:0007669"/>
    <property type="project" value="UniProtKB-KW"/>
</dbReference>
<dbReference type="GO" id="GO:0010606">
    <property type="term" value="P:positive regulation of cytoplasmic mRNA processing body assembly"/>
    <property type="evidence" value="ECO:0007669"/>
    <property type="project" value="EnsemblFungi"/>
</dbReference>
<keyword evidence="4" id="KW-0808">Transferase</keyword>
<feature type="compositionally biased region" description="Low complexity" evidence="11">
    <location>
        <begin position="619"/>
        <end position="631"/>
    </location>
</feature>
<dbReference type="InterPro" id="IPR011009">
    <property type="entry name" value="Kinase-like_dom_sf"/>
</dbReference>
<dbReference type="EMBL" id="LLZZ01000114">
    <property type="protein sequence ID" value="KTB05114.1"/>
    <property type="molecule type" value="Genomic_DNA"/>
</dbReference>
<comment type="similarity">
    <text evidence="1">Belongs to the protein kinase superfamily. AGC Ser/Thr protein kinase family. PDPK1 subfamily.</text>
</comment>
<accession>A0A0W0E0M4</accession>
<evidence type="ECO:0000256" key="1">
    <source>
        <dbReference type="ARBA" id="ARBA00010006"/>
    </source>
</evidence>
<dbReference type="GO" id="GO:0005938">
    <property type="term" value="C:cell cortex"/>
    <property type="evidence" value="ECO:0007669"/>
    <property type="project" value="EnsemblFungi"/>
</dbReference>
<feature type="compositionally biased region" description="Basic and acidic residues" evidence="11">
    <location>
        <begin position="514"/>
        <end position="537"/>
    </location>
</feature>
<dbReference type="GO" id="GO:0032511">
    <property type="term" value="P:late endosome to vacuole transport via multivesicular body sorting pathway"/>
    <property type="evidence" value="ECO:0007669"/>
    <property type="project" value="EnsemblFungi"/>
</dbReference>
<reference evidence="13 14" key="1">
    <citation type="submission" date="2015-10" db="EMBL/GenBank/DDBJ databases">
        <title>Draft genomes sequences of Candida glabrata isolates 1A, 1B, 2A, 2B, 3A and 3B.</title>
        <authorList>
            <person name="Haavelsrud O.E."/>
            <person name="Gaustad P."/>
        </authorList>
    </citation>
    <scope>NUCLEOTIDE SEQUENCE [LARGE SCALE GENOMIC DNA]</scope>
    <source>
        <strain evidence="13">910700640</strain>
    </source>
</reference>
<feature type="region of interest" description="Disordered" evidence="11">
    <location>
        <begin position="85"/>
        <end position="129"/>
    </location>
</feature>
<comment type="catalytic activity">
    <reaction evidence="8">
        <text>L-threonyl-[protein] + ATP = O-phospho-L-threonyl-[protein] + ADP + H(+)</text>
        <dbReference type="Rhea" id="RHEA:46608"/>
        <dbReference type="Rhea" id="RHEA-COMP:11060"/>
        <dbReference type="Rhea" id="RHEA-COMP:11605"/>
        <dbReference type="ChEBI" id="CHEBI:15378"/>
        <dbReference type="ChEBI" id="CHEBI:30013"/>
        <dbReference type="ChEBI" id="CHEBI:30616"/>
        <dbReference type="ChEBI" id="CHEBI:61977"/>
        <dbReference type="ChEBI" id="CHEBI:456216"/>
        <dbReference type="EC" id="2.7.11.1"/>
    </reaction>
</comment>
<feature type="compositionally biased region" description="Polar residues" evidence="11">
    <location>
        <begin position="594"/>
        <end position="618"/>
    </location>
</feature>
<sequence>MTYSDEHASNSRPLLPTDEFALNRQLAKKRTEHEHGPGEIEDYEFNNSLRSSSNKNVADLLYERKNFHPQVQKALTDTDNFIAMYSHHDDNNGEEQDDQLSLGSEDNTEPQVIEEEDEELADDSSSTDNLSYATAGLELDPVLKKRQEEWARRGAAQIVKESVNPKTGEREKKIIRKGIKDFKFGEMVGDGAYSTVMLATAKDSGKKYAVKVLNKEYLIKQKKVKYVNIEKNALQRLNNSRGIVKLFFTFQDESSLYFLLEYAPNGDFLSVMKKYGSLSEDCTRYYSAQIIDGIKYLHSKGIIHRDIKPENILLDKDMKVKITDFGTAKILEPKNEDEDNPEFNLLTRSKSFVGTAEYVSPELLNDSYVDARCDIWAFGCMVFQMIAGKPPFKATNEYLTFQKVMKVQYAFTAGFPVVVRDLVKRILLKVPEQRLTIPQIEKHHFYKDISFEDGSVWTAPAPEIQPYKINAKSMQPVPELKDAPNKRTIINIPKRQLQKAHTNSSSTPNLPTIERPETPQRLESDVDVPKRTTDERTAQILENARKTVNNRKLQLSKRQASGAASAASIALSRKTSQASSISTTRKRSTPTTPVNDSTSRFADSQAGSRSHSTISTKEASPASFSNSPSAPIMHQQPEASNYSPISTIIESPRLDHGTHSENVSSDPNSKDYWQQYLDSNEHIIKKEEIGLTIVNTDVLEKRVHKTNSVLADPQSSVPIRSTLLSQVARSGGSTTGFRFEGGYLPEQKYYKKLNIDVPNIDEDHKSPAGIITPLMSENVEAVANNEAADDGNNTEDNKISGKFKKLFHNNKLANLGEFRNLERYKYFKREVIITNSGRMIILVKMRNKFDQHYYSQLYSINLAQHGCKIKELHFPITTDSQIDNVSYIVIETPYNSFVLICSKGDTKTWLSALIKASTVESHSQVKKSNRVKSESISRTSLPQPRFHKTSSSSSVLSPKQNMPVSPRSVSTNEIETSDPSHSMHKSGRLFDTFVNSRERKQKSHSSQVPINSKLINGLPTSIGNASAAVFGLGINSGSNSTQHNLPQPPEPKAHKKTITANNSRLLSRSEKILRNK</sequence>
<dbReference type="FunFam" id="3.30.200.20:FF:000191">
    <property type="entry name" value="3-phosphoinositide-dependent protein kinase 2-like"/>
    <property type="match status" value="1"/>
</dbReference>
<dbReference type="Gene3D" id="3.30.200.20">
    <property type="entry name" value="Phosphorylase Kinase, domain 1"/>
    <property type="match status" value="1"/>
</dbReference>
<evidence type="ECO:0000256" key="4">
    <source>
        <dbReference type="ARBA" id="ARBA00022679"/>
    </source>
</evidence>
<dbReference type="VEuPathDB" id="FungiDB:GWK60_I03003"/>
<dbReference type="GO" id="GO:0060211">
    <property type="term" value="P:regulation of nuclear-transcribed mRNA poly(A) tail shortening"/>
    <property type="evidence" value="ECO:0007669"/>
    <property type="project" value="EnsemblFungi"/>
</dbReference>
<feature type="compositionally biased region" description="Polar residues" evidence="11">
    <location>
        <begin position="499"/>
        <end position="510"/>
    </location>
</feature>
<feature type="region of interest" description="Disordered" evidence="11">
    <location>
        <begin position="493"/>
        <end position="640"/>
    </location>
</feature>
<feature type="compositionally biased region" description="Acidic residues" evidence="11">
    <location>
        <begin position="106"/>
        <end position="122"/>
    </location>
</feature>
<dbReference type="SMART" id="SM00220">
    <property type="entry name" value="S_TKc"/>
    <property type="match status" value="1"/>
</dbReference>
<feature type="binding site" evidence="10">
    <location>
        <position position="211"/>
    </location>
    <ligand>
        <name>ATP</name>
        <dbReference type="ChEBI" id="CHEBI:30616"/>
    </ligand>
</feature>
<dbReference type="PROSITE" id="PS00108">
    <property type="entry name" value="PROTEIN_KINASE_ST"/>
    <property type="match status" value="1"/>
</dbReference>
<dbReference type="Proteomes" id="UP000054886">
    <property type="component" value="Unassembled WGS sequence"/>
</dbReference>
<evidence type="ECO:0000313" key="14">
    <source>
        <dbReference type="Proteomes" id="UP000054886"/>
    </source>
</evidence>
<dbReference type="GO" id="GO:0006897">
    <property type="term" value="P:endocytosis"/>
    <property type="evidence" value="ECO:0007669"/>
    <property type="project" value="EnsemblFungi"/>
</dbReference>
<feature type="domain" description="Protein kinase" evidence="12">
    <location>
        <begin position="182"/>
        <end position="446"/>
    </location>
</feature>
<protein>
    <recommendedName>
        <fullName evidence="2">non-specific serine/threonine protein kinase</fullName>
        <ecNumber evidence="2">2.7.11.1</ecNumber>
    </recommendedName>
</protein>
<evidence type="ECO:0000256" key="6">
    <source>
        <dbReference type="ARBA" id="ARBA00022777"/>
    </source>
</evidence>
<dbReference type="AlphaFoldDB" id="A0A0W0E0M4"/>
<evidence type="ECO:0000256" key="2">
    <source>
        <dbReference type="ARBA" id="ARBA00012513"/>
    </source>
</evidence>
<evidence type="ECO:0000256" key="10">
    <source>
        <dbReference type="PROSITE-ProRule" id="PRU10141"/>
    </source>
</evidence>
<keyword evidence="7 10" id="KW-0067">ATP-binding</keyword>
<evidence type="ECO:0000256" key="7">
    <source>
        <dbReference type="ARBA" id="ARBA00022840"/>
    </source>
</evidence>
<evidence type="ECO:0000259" key="12">
    <source>
        <dbReference type="PROSITE" id="PS50011"/>
    </source>
</evidence>
<dbReference type="GO" id="GO:0005829">
    <property type="term" value="C:cytosol"/>
    <property type="evidence" value="ECO:0007669"/>
    <property type="project" value="EnsemblFungi"/>
</dbReference>
<feature type="compositionally biased region" description="Low complexity" evidence="11">
    <location>
        <begin position="560"/>
        <end position="572"/>
    </location>
</feature>
<name>A0A0W0E0M4_CANGB</name>
<gene>
    <name evidence="13" type="ORF">AO440_002657</name>
</gene>
<dbReference type="PROSITE" id="PS00107">
    <property type="entry name" value="PROTEIN_KINASE_ATP"/>
    <property type="match status" value="1"/>
</dbReference>
<feature type="compositionally biased region" description="Polar residues" evidence="11">
    <location>
        <begin position="546"/>
        <end position="559"/>
    </location>
</feature>
<keyword evidence="6 13" id="KW-0418">Kinase</keyword>
<dbReference type="InterPro" id="IPR017441">
    <property type="entry name" value="Protein_kinase_ATP_BS"/>
</dbReference>
<organism evidence="13 14">
    <name type="scientific">Candida glabrata</name>
    <name type="common">Yeast</name>
    <name type="synonym">Torulopsis glabrata</name>
    <dbReference type="NCBI Taxonomy" id="5478"/>
    <lineage>
        <taxon>Eukaryota</taxon>
        <taxon>Fungi</taxon>
        <taxon>Dikarya</taxon>
        <taxon>Ascomycota</taxon>
        <taxon>Saccharomycotina</taxon>
        <taxon>Saccharomycetes</taxon>
        <taxon>Saccharomycetales</taxon>
        <taxon>Saccharomycetaceae</taxon>
        <taxon>Nakaseomyces</taxon>
    </lineage>
</organism>
<keyword evidence="3" id="KW-0723">Serine/threonine-protein kinase</keyword>
<dbReference type="VEuPathDB" id="FungiDB:CAGL0I07513g"/>
<evidence type="ECO:0000313" key="13">
    <source>
        <dbReference type="EMBL" id="KTB05114.1"/>
    </source>
</evidence>
<feature type="compositionally biased region" description="Polar residues" evidence="11">
    <location>
        <begin position="955"/>
        <end position="980"/>
    </location>
</feature>
<dbReference type="GO" id="GO:0000196">
    <property type="term" value="P:cell integrity MAPK cascade"/>
    <property type="evidence" value="ECO:0007669"/>
    <property type="project" value="EnsemblFungi"/>
</dbReference>
<dbReference type="VEuPathDB" id="FungiDB:B1J91_I07513g"/>
<dbReference type="PANTHER" id="PTHR24356">
    <property type="entry name" value="SERINE/THREONINE-PROTEIN KINASE"/>
    <property type="match status" value="1"/>
</dbReference>
<evidence type="ECO:0000256" key="3">
    <source>
        <dbReference type="ARBA" id="ARBA00022527"/>
    </source>
</evidence>
<dbReference type="PROSITE" id="PS50011">
    <property type="entry name" value="PROTEIN_KINASE_DOM"/>
    <property type="match status" value="1"/>
</dbReference>
<evidence type="ECO:0000256" key="8">
    <source>
        <dbReference type="ARBA" id="ARBA00047899"/>
    </source>
</evidence>
<feature type="compositionally biased region" description="Basic and acidic residues" evidence="11">
    <location>
        <begin position="29"/>
        <end position="38"/>
    </location>
</feature>
<keyword evidence="5 10" id="KW-0547">Nucleotide-binding</keyword>
<dbReference type="GO" id="GO:0005524">
    <property type="term" value="F:ATP binding"/>
    <property type="evidence" value="ECO:0007669"/>
    <property type="project" value="UniProtKB-UniRule"/>
</dbReference>
<dbReference type="Pfam" id="PF00069">
    <property type="entry name" value="Pkinase"/>
    <property type="match status" value="1"/>
</dbReference>
<feature type="region of interest" description="Disordered" evidence="11">
    <location>
        <begin position="28"/>
        <end position="47"/>
    </location>
</feature>
<dbReference type="Gene3D" id="1.10.510.10">
    <property type="entry name" value="Transferase(Phosphotransferase) domain 1"/>
    <property type="match status" value="1"/>
</dbReference>
<dbReference type="InterPro" id="IPR050236">
    <property type="entry name" value="Ser_Thr_kinase_AGC"/>
</dbReference>
<evidence type="ECO:0000256" key="11">
    <source>
        <dbReference type="SAM" id="MobiDB-lite"/>
    </source>
</evidence>
<evidence type="ECO:0000256" key="5">
    <source>
        <dbReference type="ARBA" id="ARBA00022741"/>
    </source>
</evidence>
<dbReference type="SUPFAM" id="SSF56112">
    <property type="entry name" value="Protein kinase-like (PK-like)"/>
    <property type="match status" value="1"/>
</dbReference>
<dbReference type="EC" id="2.7.11.1" evidence="2"/>
<evidence type="ECO:0000256" key="9">
    <source>
        <dbReference type="ARBA" id="ARBA00048679"/>
    </source>
</evidence>